<dbReference type="PANTHER" id="PTHR10909:SF250">
    <property type="entry name" value="PEROXISOMAL ACYL-COENZYME A OXIDASE 1"/>
    <property type="match status" value="1"/>
</dbReference>
<keyword evidence="4" id="KW-1185">Reference proteome</keyword>
<evidence type="ECO:0000313" key="3">
    <source>
        <dbReference type="EMBL" id="MEQ2204173.1"/>
    </source>
</evidence>
<dbReference type="Pfam" id="PF22924">
    <property type="entry name" value="ACOX_C_alpha1"/>
    <property type="match status" value="1"/>
</dbReference>
<gene>
    <name evidence="3" type="ORF">XENOCAPTIV_009047</name>
</gene>
<organism evidence="3 4">
    <name type="scientific">Xenoophorus captivus</name>
    <dbReference type="NCBI Taxonomy" id="1517983"/>
    <lineage>
        <taxon>Eukaryota</taxon>
        <taxon>Metazoa</taxon>
        <taxon>Chordata</taxon>
        <taxon>Craniata</taxon>
        <taxon>Vertebrata</taxon>
        <taxon>Euteleostomi</taxon>
        <taxon>Actinopterygii</taxon>
        <taxon>Neopterygii</taxon>
        <taxon>Teleostei</taxon>
        <taxon>Neoteleostei</taxon>
        <taxon>Acanthomorphata</taxon>
        <taxon>Ovalentaria</taxon>
        <taxon>Atherinomorphae</taxon>
        <taxon>Cyprinodontiformes</taxon>
        <taxon>Goodeidae</taxon>
        <taxon>Xenoophorus</taxon>
    </lineage>
</organism>
<name>A0ABV0R917_9TELE</name>
<protein>
    <recommendedName>
        <fullName evidence="2">Acyl-CoA oxidase C-alpha1 domain-containing protein</fullName>
    </recommendedName>
</protein>
<evidence type="ECO:0000313" key="4">
    <source>
        <dbReference type="Proteomes" id="UP001434883"/>
    </source>
</evidence>
<dbReference type="InterPro" id="IPR012258">
    <property type="entry name" value="Acyl-CoA_oxidase"/>
</dbReference>
<dbReference type="SUPFAM" id="SSF47203">
    <property type="entry name" value="Acyl-CoA dehydrogenase C-terminal domain-like"/>
    <property type="match status" value="1"/>
</dbReference>
<dbReference type="Proteomes" id="UP001434883">
    <property type="component" value="Unassembled WGS sequence"/>
</dbReference>
<dbReference type="InterPro" id="IPR055060">
    <property type="entry name" value="ACOX_C_alpha1"/>
</dbReference>
<dbReference type="EMBL" id="JAHRIN010035684">
    <property type="protein sequence ID" value="MEQ2204173.1"/>
    <property type="molecule type" value="Genomic_DNA"/>
</dbReference>
<sequence>MEIALFFSGLICYHILLTCVFPICREPEPQILDYQTQQYKLFPLLAMGYAFTFVSQYMTEIYHRITEHINQGDFSELPEVWTRYTLCEYDIHVCRYLVKSYRQAKAGQQLSGIVSYLNESQNRRVQPQAVAARPPVVDINDLSSLVDGYKQRAAM</sequence>
<feature type="domain" description="Acyl-CoA oxidase C-alpha1" evidence="2">
    <location>
        <begin position="26"/>
        <end position="79"/>
    </location>
</feature>
<evidence type="ECO:0000259" key="2">
    <source>
        <dbReference type="Pfam" id="PF22924"/>
    </source>
</evidence>
<dbReference type="Gene3D" id="1.20.140.10">
    <property type="entry name" value="Butyryl-CoA Dehydrogenase, subunit A, domain 3"/>
    <property type="match status" value="1"/>
</dbReference>
<dbReference type="InterPro" id="IPR036250">
    <property type="entry name" value="AcylCo_DH-like_C"/>
</dbReference>
<proteinExistence type="predicted"/>
<comment type="pathway">
    <text evidence="1">Lipid metabolism; peroxisomal fatty acid beta-oxidation.</text>
</comment>
<reference evidence="3 4" key="1">
    <citation type="submission" date="2021-06" db="EMBL/GenBank/DDBJ databases">
        <authorList>
            <person name="Palmer J.M."/>
        </authorList>
    </citation>
    <scope>NUCLEOTIDE SEQUENCE [LARGE SCALE GENOMIC DNA]</scope>
    <source>
        <strain evidence="3 4">XC_2019</strain>
        <tissue evidence="3">Muscle</tissue>
    </source>
</reference>
<evidence type="ECO:0000256" key="1">
    <source>
        <dbReference type="ARBA" id="ARBA00004846"/>
    </source>
</evidence>
<accession>A0ABV0R917</accession>
<comment type="caution">
    <text evidence="3">The sequence shown here is derived from an EMBL/GenBank/DDBJ whole genome shotgun (WGS) entry which is preliminary data.</text>
</comment>
<dbReference type="PANTHER" id="PTHR10909">
    <property type="entry name" value="ELECTRON TRANSPORT OXIDOREDUCTASE"/>
    <property type="match status" value="1"/>
</dbReference>